<protein>
    <submittedName>
        <fullName evidence="1">Uncharacterized protein</fullName>
    </submittedName>
</protein>
<proteinExistence type="predicted"/>
<reference evidence="1" key="2">
    <citation type="journal article" date="2015" name="Data Brief">
        <title>Shoot transcriptome of the giant reed, Arundo donax.</title>
        <authorList>
            <person name="Barrero R.A."/>
            <person name="Guerrero F.D."/>
            <person name="Moolhuijzen P."/>
            <person name="Goolsby J.A."/>
            <person name="Tidwell J."/>
            <person name="Bellgard S.E."/>
            <person name="Bellgard M.I."/>
        </authorList>
    </citation>
    <scope>NUCLEOTIDE SEQUENCE</scope>
    <source>
        <tissue evidence="1">Shoot tissue taken approximately 20 cm above the soil surface</tissue>
    </source>
</reference>
<organism evidence="1">
    <name type="scientific">Arundo donax</name>
    <name type="common">Giant reed</name>
    <name type="synonym">Donax arundinaceus</name>
    <dbReference type="NCBI Taxonomy" id="35708"/>
    <lineage>
        <taxon>Eukaryota</taxon>
        <taxon>Viridiplantae</taxon>
        <taxon>Streptophyta</taxon>
        <taxon>Embryophyta</taxon>
        <taxon>Tracheophyta</taxon>
        <taxon>Spermatophyta</taxon>
        <taxon>Magnoliopsida</taxon>
        <taxon>Liliopsida</taxon>
        <taxon>Poales</taxon>
        <taxon>Poaceae</taxon>
        <taxon>PACMAD clade</taxon>
        <taxon>Arundinoideae</taxon>
        <taxon>Arundineae</taxon>
        <taxon>Arundo</taxon>
    </lineage>
</organism>
<evidence type="ECO:0000313" key="1">
    <source>
        <dbReference type="EMBL" id="JAD17218.1"/>
    </source>
</evidence>
<sequence length="42" mass="4831">MACRTLAVQVWQVICHIAYKGKGLKHYSTGIQVQCSCRRVFF</sequence>
<reference evidence="1" key="1">
    <citation type="submission" date="2014-09" db="EMBL/GenBank/DDBJ databases">
        <authorList>
            <person name="Magalhaes I.L.F."/>
            <person name="Oliveira U."/>
            <person name="Santos F.R."/>
            <person name="Vidigal T.H.D.A."/>
            <person name="Brescovit A.D."/>
            <person name="Santos A.J."/>
        </authorList>
    </citation>
    <scope>NUCLEOTIDE SEQUENCE</scope>
    <source>
        <tissue evidence="1">Shoot tissue taken approximately 20 cm above the soil surface</tissue>
    </source>
</reference>
<dbReference type="EMBL" id="GBRH01280677">
    <property type="protein sequence ID" value="JAD17218.1"/>
    <property type="molecule type" value="Transcribed_RNA"/>
</dbReference>
<dbReference type="AlphaFoldDB" id="A0A0A8XWT8"/>
<name>A0A0A8XWT8_ARUDO</name>
<accession>A0A0A8XWT8</accession>